<feature type="compositionally biased region" description="Polar residues" evidence="9">
    <location>
        <begin position="967"/>
        <end position="985"/>
    </location>
</feature>
<dbReference type="GO" id="GO:0005524">
    <property type="term" value="F:ATP binding"/>
    <property type="evidence" value="ECO:0007669"/>
    <property type="project" value="UniProtKB-UniRule"/>
</dbReference>
<feature type="compositionally biased region" description="Basic and acidic residues" evidence="9">
    <location>
        <begin position="953"/>
        <end position="962"/>
    </location>
</feature>
<dbReference type="InterPro" id="IPR018222">
    <property type="entry name" value="Nuclear_transport_factor_2_euk"/>
</dbReference>
<evidence type="ECO:0000256" key="1">
    <source>
        <dbReference type="ARBA" id="ARBA00010899"/>
    </source>
</evidence>
<dbReference type="SMART" id="SM00360">
    <property type="entry name" value="RRM"/>
    <property type="match status" value="1"/>
</dbReference>
<dbReference type="SUPFAM" id="SSF54928">
    <property type="entry name" value="RNA-binding domain, RBD"/>
    <property type="match status" value="1"/>
</dbReference>
<keyword evidence="3 7" id="KW-0547">Nucleotide-binding</keyword>
<feature type="compositionally biased region" description="Low complexity" evidence="9">
    <location>
        <begin position="902"/>
        <end position="916"/>
    </location>
</feature>
<dbReference type="RefSeq" id="XP_044545254.1">
    <property type="nucleotide sequence ID" value="XM_044698710.1"/>
</dbReference>
<feature type="coiled-coil region" evidence="8">
    <location>
        <begin position="292"/>
        <end position="347"/>
    </location>
</feature>
<feature type="coiled-coil region" evidence="8">
    <location>
        <begin position="223"/>
        <end position="250"/>
    </location>
</feature>
<comment type="similarity">
    <text evidence="1">Belongs to the TRAFAC class myosin-kinesin ATPase superfamily. Kinesin family. KIN-14 subfamily.</text>
</comment>
<feature type="compositionally biased region" description="Polar residues" evidence="9">
    <location>
        <begin position="27"/>
        <end position="40"/>
    </location>
</feature>
<dbReference type="PROSITE" id="PS50102">
    <property type="entry name" value="RRM"/>
    <property type="match status" value="1"/>
</dbReference>
<feature type="region of interest" description="Disordered" evidence="9">
    <location>
        <begin position="1"/>
        <end position="155"/>
    </location>
</feature>
<evidence type="ECO:0000256" key="9">
    <source>
        <dbReference type="SAM" id="MobiDB-lite"/>
    </source>
</evidence>
<dbReference type="GO" id="GO:0007018">
    <property type="term" value="P:microtubule-based movement"/>
    <property type="evidence" value="ECO:0007669"/>
    <property type="project" value="InterPro"/>
</dbReference>
<dbReference type="CDD" id="cd00590">
    <property type="entry name" value="RRM_SF"/>
    <property type="match status" value="1"/>
</dbReference>
<dbReference type="AlphaFoldDB" id="A0AA88GEI1"/>
<keyword evidence="5 7" id="KW-0505">Motor protein</keyword>
<feature type="compositionally biased region" description="Basic and acidic residues" evidence="9">
    <location>
        <begin position="986"/>
        <end position="995"/>
    </location>
</feature>
<evidence type="ECO:0000259" key="11">
    <source>
        <dbReference type="PROSITE" id="PS50102"/>
    </source>
</evidence>
<dbReference type="PRINTS" id="PR00380">
    <property type="entry name" value="KINESINHEAVY"/>
</dbReference>
<dbReference type="GeneID" id="68101068"/>
<evidence type="ECO:0000256" key="4">
    <source>
        <dbReference type="ARBA" id="ARBA00022840"/>
    </source>
</evidence>
<keyword evidence="2" id="KW-0493">Microtubule</keyword>
<dbReference type="Gene3D" id="3.10.450.50">
    <property type="match status" value="1"/>
</dbReference>
<evidence type="ECO:0000256" key="2">
    <source>
        <dbReference type="ARBA" id="ARBA00022701"/>
    </source>
</evidence>
<evidence type="ECO:0000259" key="12">
    <source>
        <dbReference type="PROSITE" id="PS50177"/>
    </source>
</evidence>
<dbReference type="SUPFAM" id="SSF54427">
    <property type="entry name" value="NTF2-like"/>
    <property type="match status" value="1"/>
</dbReference>
<dbReference type="Pfam" id="PF02136">
    <property type="entry name" value="NTF2"/>
    <property type="match status" value="1"/>
</dbReference>
<reference evidence="13 14" key="1">
    <citation type="journal article" date="2018" name="BMC Genomics">
        <title>The genome of Naegleria lovaniensis, the basis for a comparative approach to unravel pathogenicity factors of the human pathogenic amoeba N. fowleri.</title>
        <authorList>
            <person name="Liechti N."/>
            <person name="Schurch N."/>
            <person name="Bruggmann R."/>
            <person name="Wittwer M."/>
        </authorList>
    </citation>
    <scope>NUCLEOTIDE SEQUENCE [LARGE SCALE GENOMIC DNA]</scope>
    <source>
        <strain evidence="13 14">ATCC 30569</strain>
    </source>
</reference>
<evidence type="ECO:0000259" key="10">
    <source>
        <dbReference type="PROSITE" id="PS50067"/>
    </source>
</evidence>
<protein>
    <submittedName>
        <fullName evidence="13">Uncharacterized protein</fullName>
    </submittedName>
</protein>
<feature type="compositionally biased region" description="Low complexity" evidence="9">
    <location>
        <begin position="1008"/>
        <end position="1017"/>
    </location>
</feature>
<name>A0AA88GEI1_NAELO</name>
<proteinExistence type="inferred from homology"/>
<organism evidence="13 14">
    <name type="scientific">Naegleria lovaniensis</name>
    <name type="common">Amoeba</name>
    <dbReference type="NCBI Taxonomy" id="51637"/>
    <lineage>
        <taxon>Eukaryota</taxon>
        <taxon>Discoba</taxon>
        <taxon>Heterolobosea</taxon>
        <taxon>Tetramitia</taxon>
        <taxon>Eutetramitia</taxon>
        <taxon>Vahlkampfiidae</taxon>
        <taxon>Naegleria</taxon>
    </lineage>
</organism>
<feature type="binding site" evidence="7">
    <location>
        <begin position="456"/>
        <end position="463"/>
    </location>
    <ligand>
        <name>ATP</name>
        <dbReference type="ChEBI" id="CHEBI:30616"/>
    </ligand>
</feature>
<dbReference type="GO" id="GO:0003723">
    <property type="term" value="F:RNA binding"/>
    <property type="evidence" value="ECO:0007669"/>
    <property type="project" value="UniProtKB-UniRule"/>
</dbReference>
<dbReference type="SUPFAM" id="SSF52540">
    <property type="entry name" value="P-loop containing nucleoside triphosphate hydrolases"/>
    <property type="match status" value="1"/>
</dbReference>
<feature type="compositionally biased region" description="Low complexity" evidence="9">
    <location>
        <begin position="923"/>
        <end position="941"/>
    </location>
</feature>
<keyword evidence="8" id="KW-0175">Coiled coil</keyword>
<dbReference type="InterPro" id="IPR032710">
    <property type="entry name" value="NTF2-like_dom_sf"/>
</dbReference>
<gene>
    <name evidence="13" type="ORF">C9374_008614</name>
</gene>
<evidence type="ECO:0000256" key="8">
    <source>
        <dbReference type="SAM" id="Coils"/>
    </source>
</evidence>
<evidence type="ECO:0000256" key="3">
    <source>
        <dbReference type="ARBA" id="ARBA00022741"/>
    </source>
</evidence>
<dbReference type="Gene3D" id="3.40.850.10">
    <property type="entry name" value="Kinesin motor domain"/>
    <property type="match status" value="1"/>
</dbReference>
<dbReference type="GO" id="GO:0005874">
    <property type="term" value="C:microtubule"/>
    <property type="evidence" value="ECO:0007669"/>
    <property type="project" value="UniProtKB-KW"/>
</dbReference>
<feature type="region of interest" description="Disordered" evidence="9">
    <location>
        <begin position="881"/>
        <end position="1110"/>
    </location>
</feature>
<dbReference type="SMART" id="SM00129">
    <property type="entry name" value="KISc"/>
    <property type="match status" value="1"/>
</dbReference>
<keyword evidence="4 7" id="KW-0067">ATP-binding</keyword>
<dbReference type="PANTHER" id="PTHR47972:SF45">
    <property type="entry name" value="PROTEIN CLARET SEGREGATIONAL"/>
    <property type="match status" value="1"/>
</dbReference>
<dbReference type="InterPro" id="IPR035979">
    <property type="entry name" value="RBD_domain_sf"/>
</dbReference>
<dbReference type="PROSITE" id="PS50177">
    <property type="entry name" value="NTF2_DOMAIN"/>
    <property type="match status" value="1"/>
</dbReference>
<comment type="caution">
    <text evidence="13">The sequence shown here is derived from an EMBL/GenBank/DDBJ whole genome shotgun (WGS) entry which is preliminary data.</text>
</comment>
<feature type="region of interest" description="Disordered" evidence="9">
    <location>
        <begin position="1191"/>
        <end position="1249"/>
    </location>
</feature>
<dbReference type="InterPro" id="IPR019821">
    <property type="entry name" value="Kinesin_motor_CS"/>
</dbReference>
<dbReference type="InterPro" id="IPR001752">
    <property type="entry name" value="Kinesin_motor_dom"/>
</dbReference>
<dbReference type="PROSITE" id="PS50067">
    <property type="entry name" value="KINESIN_MOTOR_2"/>
    <property type="match status" value="1"/>
</dbReference>
<feature type="compositionally biased region" description="Basic and acidic residues" evidence="9">
    <location>
        <begin position="1036"/>
        <end position="1068"/>
    </location>
</feature>
<evidence type="ECO:0000313" key="13">
    <source>
        <dbReference type="EMBL" id="KAG2377992.1"/>
    </source>
</evidence>
<dbReference type="InterPro" id="IPR027417">
    <property type="entry name" value="P-loop_NTPase"/>
</dbReference>
<evidence type="ECO:0000256" key="6">
    <source>
        <dbReference type="PROSITE-ProRule" id="PRU00176"/>
    </source>
</evidence>
<dbReference type="GO" id="GO:0003777">
    <property type="term" value="F:microtubule motor activity"/>
    <property type="evidence" value="ECO:0007669"/>
    <property type="project" value="InterPro"/>
</dbReference>
<dbReference type="Gene3D" id="3.30.70.330">
    <property type="match status" value="1"/>
</dbReference>
<dbReference type="GO" id="GO:0008017">
    <property type="term" value="F:microtubule binding"/>
    <property type="evidence" value="ECO:0007669"/>
    <property type="project" value="InterPro"/>
</dbReference>
<feature type="compositionally biased region" description="Polar residues" evidence="9">
    <location>
        <begin position="74"/>
        <end position="139"/>
    </location>
</feature>
<evidence type="ECO:0000256" key="7">
    <source>
        <dbReference type="PROSITE-ProRule" id="PRU00283"/>
    </source>
</evidence>
<dbReference type="InterPro" id="IPR036961">
    <property type="entry name" value="Kinesin_motor_dom_sf"/>
</dbReference>
<feature type="compositionally biased region" description="Basic and acidic residues" evidence="9">
    <location>
        <begin position="1092"/>
        <end position="1110"/>
    </location>
</feature>
<dbReference type="Pfam" id="PF00225">
    <property type="entry name" value="Kinesin"/>
    <property type="match status" value="1"/>
</dbReference>
<feature type="compositionally biased region" description="Low complexity" evidence="9">
    <location>
        <begin position="1207"/>
        <end position="1219"/>
    </location>
</feature>
<evidence type="ECO:0000313" key="14">
    <source>
        <dbReference type="Proteomes" id="UP000816034"/>
    </source>
</evidence>
<dbReference type="InterPro" id="IPR002075">
    <property type="entry name" value="NTF2_dom"/>
</dbReference>
<keyword evidence="14" id="KW-1185">Reference proteome</keyword>
<dbReference type="PROSITE" id="PS00411">
    <property type="entry name" value="KINESIN_MOTOR_1"/>
    <property type="match status" value="1"/>
</dbReference>
<dbReference type="EMBL" id="PYSW02000035">
    <property type="protein sequence ID" value="KAG2377992.1"/>
    <property type="molecule type" value="Genomic_DNA"/>
</dbReference>
<dbReference type="CDD" id="cd00780">
    <property type="entry name" value="NTF2"/>
    <property type="match status" value="1"/>
</dbReference>
<feature type="domain" description="Kinesin motor" evidence="10">
    <location>
        <begin position="368"/>
        <end position="719"/>
    </location>
</feature>
<dbReference type="Proteomes" id="UP000816034">
    <property type="component" value="Unassembled WGS sequence"/>
</dbReference>
<feature type="compositionally biased region" description="Low complexity" evidence="9">
    <location>
        <begin position="51"/>
        <end position="73"/>
    </location>
</feature>
<sequence length="1249" mass="140295">MSLDPNVLKRKRVVDQDSSSKKLKGSVPSSNDMENTNPNLKPSKIPIPKHSQSTSLNSSSLSSNNATTTSSNLKGISSSNRTSIIRANATSRITTNRLAPSSTPSSRVSQYQKPSTTNSRQSVSRTMTAPQTAKQTNIQKQEHETTKHELDQTKSQLSQLSDENKQLKSKIDEQLVQLQDLIQLEEKTKSLETLSLKYQEDSIQLKSINKTQEIEIHALKGLQEKLQMDNIDLRVKVSSLEKEIEIEKKQSEMDKATLKIQYESEIRIQKEHFEQQLNEVTEIKDKEHNLTKERLTKEVSRVKSELDRVQFELNCSIDDANTKSEKIRELEAKIHQQLEHIQNLENKRHHDESERRRLHNIIQELKGNIRVYCRVKPAQEIKCISYPDADVDERSINIQEDSRVTATGASAEGKKYYFQFDKVFKPNSTQKEIFYEISQLVQSALDGFKVCIFAYGQTGSGKTYTMEGPPKDLISNLDSEKQEALAGMIPRSVDQIFESAEKLKEKGWTFTIVASFLEIYNETIRDLLDSTNKDNVKYDIKHGKDGSTTVTGLKYVNVNRPQQVQELLRIASKNRAVAATLSNDRSSRSHSVFTLQITGRNDNTDQTTQGVLNLVDLAGSERISNNHPTNSDRIKETQNINLSLTCLSSVVTALANKASYVPYRDSKLTFLLQNCLGGDAKTLMFVNIDPENPCLSSLQPSSFQYFHITLLDFTMATELTPQQISVSFVAQYYYILSSNTKNLYKFYKNESEMTHEHSNVVKQLPGNINPNTVVGQDIEKKISTLGYEDCKVRLTFVDSQRSLNGSVFVFVEGVMIRQSDDQKEMNFVQTFLLAEQENGYYVRNDYLRFTSCASSVTPSTVPHQVTSTISHPQHHAINASNSTDTQVKSQNGSTNLTPPQLSFSTNTSVANTAAANGSHSPRSETSSTAATAGASSVYGGAEDNQLDEESDHEESKQSEKKSIGVNVPSQSSSNTASLPPVASSTRVEKPSESHKSISYAAAVKNEQSSATSAPSTTVPQEASQQPKRGKKHHKNENKEKVEHKEDNEQKGELKNEQKKSDHQKIEPKNRKHEHNKSENDQKKPPSVSASTDEQKNNQVGERKEKSFRGKDHPLNKYAVYVRDLPVGTRDSDLKQVFASYGNIIDIHNKSGKDQSYNKYALIFFETKQSVDTLLEKPTVNIEGHECPITRYQRKPKPHFTPRGTSPNNTNNTVGASNNVPNQNRPSGERRPQRQRFARAPANTETSVEK</sequence>
<dbReference type="InterPro" id="IPR027640">
    <property type="entry name" value="Kinesin-like_fam"/>
</dbReference>
<feature type="domain" description="NTF2" evidence="12">
    <location>
        <begin position="724"/>
        <end position="849"/>
    </location>
</feature>
<evidence type="ECO:0000256" key="5">
    <source>
        <dbReference type="ARBA" id="ARBA00023175"/>
    </source>
</evidence>
<dbReference type="Pfam" id="PF00076">
    <property type="entry name" value="RRM_1"/>
    <property type="match status" value="1"/>
</dbReference>
<feature type="domain" description="RRM" evidence="11">
    <location>
        <begin position="1117"/>
        <end position="1185"/>
    </location>
</feature>
<dbReference type="InterPro" id="IPR000504">
    <property type="entry name" value="RRM_dom"/>
</dbReference>
<accession>A0AA88GEI1</accession>
<dbReference type="InterPro" id="IPR012677">
    <property type="entry name" value="Nucleotide-bd_a/b_plait_sf"/>
</dbReference>
<keyword evidence="6" id="KW-0694">RNA-binding</keyword>
<feature type="compositionally biased region" description="Polar residues" evidence="9">
    <location>
        <begin position="881"/>
        <end position="901"/>
    </location>
</feature>
<feature type="compositionally biased region" description="Basic and acidic residues" evidence="9">
    <location>
        <begin position="140"/>
        <end position="152"/>
    </location>
</feature>
<dbReference type="PANTHER" id="PTHR47972">
    <property type="entry name" value="KINESIN-LIKE PROTEIN KLP-3"/>
    <property type="match status" value="1"/>
</dbReference>